<dbReference type="AlphaFoldDB" id="C4GEZ2"/>
<protein>
    <submittedName>
        <fullName evidence="2">Uncharacterized protein</fullName>
    </submittedName>
</protein>
<evidence type="ECO:0000313" key="2">
    <source>
        <dbReference type="EMBL" id="EEP68797.1"/>
    </source>
</evidence>
<sequence length="95" mass="11112">MLQYRFFAEKRDKMEDLEQRLDYLEETNDMLLMQNRVLAAALQGFLRAMPPEMAENIVESVQAAFEDEVAELGYSNSVHADLFQEAVDAFFRDKR</sequence>
<dbReference type="STRING" id="629741.GCWU000324_00701"/>
<proteinExistence type="predicted"/>
<evidence type="ECO:0000313" key="3">
    <source>
        <dbReference type="Proteomes" id="UP000003009"/>
    </source>
</evidence>
<dbReference type="EMBL" id="ACJW02000002">
    <property type="protein sequence ID" value="EEP68797.1"/>
    <property type="molecule type" value="Genomic_DNA"/>
</dbReference>
<organism evidence="2 3">
    <name type="scientific">Kingella oralis ATCC 51147</name>
    <dbReference type="NCBI Taxonomy" id="629741"/>
    <lineage>
        <taxon>Bacteria</taxon>
        <taxon>Pseudomonadati</taxon>
        <taxon>Pseudomonadota</taxon>
        <taxon>Betaproteobacteria</taxon>
        <taxon>Neisseriales</taxon>
        <taxon>Neisseriaceae</taxon>
        <taxon>Kingella</taxon>
    </lineage>
</organism>
<dbReference type="Proteomes" id="UP000003009">
    <property type="component" value="Unassembled WGS sequence"/>
</dbReference>
<name>C4GEZ2_9NEIS</name>
<keyword evidence="1" id="KW-0175">Coiled coil</keyword>
<feature type="coiled-coil region" evidence="1">
    <location>
        <begin position="7"/>
        <end position="34"/>
    </location>
</feature>
<dbReference type="HOGENOM" id="CLU_170946_0_0_4"/>
<reference evidence="2" key="1">
    <citation type="submission" date="2009-04" db="EMBL/GenBank/DDBJ databases">
        <authorList>
            <person name="Weinstock G."/>
            <person name="Sodergren E."/>
            <person name="Clifton S."/>
            <person name="Fulton L."/>
            <person name="Fulton B."/>
            <person name="Courtney L."/>
            <person name="Fronick C."/>
            <person name="Harrison M."/>
            <person name="Strong C."/>
            <person name="Farmer C."/>
            <person name="Delahaunty K."/>
            <person name="Markovic C."/>
            <person name="Hall O."/>
            <person name="Minx P."/>
            <person name="Tomlinson C."/>
            <person name="Mitreva M."/>
            <person name="Nelson J."/>
            <person name="Hou S."/>
            <person name="Wollam A."/>
            <person name="Pepin K.H."/>
            <person name="Johnson M."/>
            <person name="Bhonagiri V."/>
            <person name="Nash W.E."/>
            <person name="Warren W."/>
            <person name="Chinwalla A."/>
            <person name="Mardis E.R."/>
            <person name="Wilson R.K."/>
        </authorList>
    </citation>
    <scope>NUCLEOTIDE SEQUENCE [LARGE SCALE GENOMIC DNA]</scope>
    <source>
        <strain evidence="2">ATCC 51147</strain>
    </source>
</reference>
<accession>C4GEZ2</accession>
<comment type="caution">
    <text evidence="2">The sequence shown here is derived from an EMBL/GenBank/DDBJ whole genome shotgun (WGS) entry which is preliminary data.</text>
</comment>
<gene>
    <name evidence="2" type="ORF">GCWU000324_00701</name>
</gene>
<keyword evidence="3" id="KW-1185">Reference proteome</keyword>
<dbReference type="NCBIfam" id="NF047652">
    <property type="entry name" value="NGO1151_fam"/>
    <property type="match status" value="1"/>
</dbReference>
<evidence type="ECO:0000256" key="1">
    <source>
        <dbReference type="SAM" id="Coils"/>
    </source>
</evidence>